<dbReference type="GO" id="GO:0005737">
    <property type="term" value="C:cytoplasm"/>
    <property type="evidence" value="ECO:0007669"/>
    <property type="project" value="TreeGrafter"/>
</dbReference>
<dbReference type="SUPFAM" id="SSF50978">
    <property type="entry name" value="WD40 repeat-like"/>
    <property type="match status" value="1"/>
</dbReference>
<evidence type="ECO:0000313" key="2">
    <source>
        <dbReference type="EMBL" id="ORY20899.1"/>
    </source>
</evidence>
<dbReference type="GO" id="GO:0043015">
    <property type="term" value="F:gamma-tubulin binding"/>
    <property type="evidence" value="ECO:0007669"/>
    <property type="project" value="TreeGrafter"/>
</dbReference>
<feature type="compositionally biased region" description="Low complexity" evidence="1">
    <location>
        <begin position="215"/>
        <end position="238"/>
    </location>
</feature>
<dbReference type="InterPro" id="IPR015943">
    <property type="entry name" value="WD40/YVTN_repeat-like_dom_sf"/>
</dbReference>
<dbReference type="PANTHER" id="PTHR44414">
    <property type="entry name" value="PROTEIN NEDD1"/>
    <property type="match status" value="1"/>
</dbReference>
<feature type="compositionally biased region" description="Basic and acidic residues" evidence="1">
    <location>
        <begin position="490"/>
        <end position="502"/>
    </location>
</feature>
<gene>
    <name evidence="2" type="ORF">LY90DRAFT_147138</name>
</gene>
<dbReference type="GO" id="GO:0036064">
    <property type="term" value="C:ciliary basal body"/>
    <property type="evidence" value="ECO:0007669"/>
    <property type="project" value="TreeGrafter"/>
</dbReference>
<dbReference type="GO" id="GO:0000922">
    <property type="term" value="C:spindle pole"/>
    <property type="evidence" value="ECO:0007669"/>
    <property type="project" value="TreeGrafter"/>
</dbReference>
<feature type="region of interest" description="Disordered" evidence="1">
    <location>
        <begin position="443"/>
        <end position="466"/>
    </location>
</feature>
<organism evidence="2 3">
    <name type="scientific">Neocallimastix californiae</name>
    <dbReference type="NCBI Taxonomy" id="1754190"/>
    <lineage>
        <taxon>Eukaryota</taxon>
        <taxon>Fungi</taxon>
        <taxon>Fungi incertae sedis</taxon>
        <taxon>Chytridiomycota</taxon>
        <taxon>Chytridiomycota incertae sedis</taxon>
        <taxon>Neocallimastigomycetes</taxon>
        <taxon>Neocallimastigales</taxon>
        <taxon>Neocallimastigaceae</taxon>
        <taxon>Neocallimastix</taxon>
    </lineage>
</organism>
<dbReference type="OrthoDB" id="1602884at2759"/>
<dbReference type="InterPro" id="IPR001680">
    <property type="entry name" value="WD40_rpt"/>
</dbReference>
<protein>
    <submittedName>
        <fullName evidence="2">WD40 repeat-like protein</fullName>
    </submittedName>
</protein>
<proteinExistence type="predicted"/>
<dbReference type="SMART" id="SM00320">
    <property type="entry name" value="WD40"/>
    <property type="match status" value="3"/>
</dbReference>
<dbReference type="STRING" id="1754190.A0A1Y2AEA7"/>
<dbReference type="PANTHER" id="PTHR44414:SF1">
    <property type="entry name" value="PROTEIN NEDD1"/>
    <property type="match status" value="1"/>
</dbReference>
<evidence type="ECO:0000256" key="1">
    <source>
        <dbReference type="SAM" id="MobiDB-lite"/>
    </source>
</evidence>
<accession>A0A1Y2AEA7</accession>
<dbReference type="AlphaFoldDB" id="A0A1Y2AEA7"/>
<dbReference type="Pfam" id="PF00400">
    <property type="entry name" value="WD40"/>
    <property type="match status" value="2"/>
</dbReference>
<comment type="caution">
    <text evidence="2">The sequence shown here is derived from an EMBL/GenBank/DDBJ whole genome shotgun (WGS) entry which is preliminary data.</text>
</comment>
<dbReference type="Proteomes" id="UP000193920">
    <property type="component" value="Unassembled WGS sequence"/>
</dbReference>
<dbReference type="InterPro" id="IPR036322">
    <property type="entry name" value="WD40_repeat_dom_sf"/>
</dbReference>
<keyword evidence="3" id="KW-1185">Reference proteome</keyword>
<feature type="compositionally biased region" description="Basic and acidic residues" evidence="1">
    <location>
        <begin position="451"/>
        <end position="465"/>
    </location>
</feature>
<sequence>MKFYNKSNLIIFGGSGQIIKCWDRQHNKFLNNYTGHKNTINSMDINYSESNVSSVSVDGDILINSLENKASILKNITENPLNKIIYTKNSNSRVFTIDNHGFLYSYNTINLIIDNKIQVSKSSINDITILPQDNNVLVTANEDGTLTFFDSQSKNIVNTYKVNDPITAVSINPNNSLLACGTSRGQVLLYDIRTNKHLHKYWAETKPIQTLRFQNTNNNNTDNNNNTENNSNTINNSNNRKRNQSILTLENNKANPKKHMLSSEKDISEDLNNQADDSIFNYEVRQDASTPTPTSPLKTKISTPIKNNSNIISNLLSAFSSKKSQPQEPNLYSSNVNLPFDYNFSKNKPKYINNVSDDFDTLTNEKNIFSTTTTNKNNNSILNFSEFLKNNSYLKSNSKDTLQNTSIDTTPIPTLINTEKDTNQSSLINSKIKEISINQTDSTINANESSNKTENKEKGKEKDTNMEINSTATFNDIWLNPDVFSAPSENEEKNTSKPEESKSLSSPSISKSLTNEKSPTTKSGLSMPSQINSSNVDHPDESLYDHYLDENTDLLREKLQKNIKDELQKKGVSISNDDVKENEKLDEGIPTISNKILESAVDEGLQELKSFLRNDIKNMHLEIIGQFHFQKYEIEKLFKDQQEKIGPLLTELQKLREENERLKCQIYKM</sequence>
<reference evidence="2 3" key="1">
    <citation type="submission" date="2016-08" db="EMBL/GenBank/DDBJ databases">
        <title>A Parts List for Fungal Cellulosomes Revealed by Comparative Genomics.</title>
        <authorList>
            <consortium name="DOE Joint Genome Institute"/>
            <person name="Haitjema C.H."/>
            <person name="Gilmore S.P."/>
            <person name="Henske J.K."/>
            <person name="Solomon K.V."/>
            <person name="De Groot R."/>
            <person name="Kuo A."/>
            <person name="Mondo S.J."/>
            <person name="Salamov A.A."/>
            <person name="Labutti K."/>
            <person name="Zhao Z."/>
            <person name="Chiniquy J."/>
            <person name="Barry K."/>
            <person name="Brewer H.M."/>
            <person name="Purvine S.O."/>
            <person name="Wright A.T."/>
            <person name="Boxma B."/>
            <person name="Van Alen T."/>
            <person name="Hackstein J.H."/>
            <person name="Baker S.E."/>
            <person name="Grigoriev I.V."/>
            <person name="O'Malley M.A."/>
        </authorList>
    </citation>
    <scope>NUCLEOTIDE SEQUENCE [LARGE SCALE GENOMIC DNA]</scope>
    <source>
        <strain evidence="2 3">G1</strain>
    </source>
</reference>
<name>A0A1Y2AEA7_9FUNG</name>
<dbReference type="GO" id="GO:0007020">
    <property type="term" value="P:microtubule nucleation"/>
    <property type="evidence" value="ECO:0007669"/>
    <property type="project" value="TreeGrafter"/>
</dbReference>
<feature type="compositionally biased region" description="Polar residues" evidence="1">
    <location>
        <begin position="515"/>
        <end position="536"/>
    </location>
</feature>
<feature type="compositionally biased region" description="Low complexity" evidence="1">
    <location>
        <begin position="503"/>
        <end position="513"/>
    </location>
</feature>
<dbReference type="GO" id="GO:0000278">
    <property type="term" value="P:mitotic cell cycle"/>
    <property type="evidence" value="ECO:0007669"/>
    <property type="project" value="TreeGrafter"/>
</dbReference>
<dbReference type="Gene3D" id="2.130.10.10">
    <property type="entry name" value="YVTN repeat-like/Quinoprotein amine dehydrogenase"/>
    <property type="match status" value="2"/>
</dbReference>
<feature type="region of interest" description="Disordered" evidence="1">
    <location>
        <begin position="214"/>
        <end position="241"/>
    </location>
</feature>
<dbReference type="InterPro" id="IPR052818">
    <property type="entry name" value="NEDD1_Spindle_Assembly"/>
</dbReference>
<dbReference type="GO" id="GO:0005814">
    <property type="term" value="C:centriole"/>
    <property type="evidence" value="ECO:0007669"/>
    <property type="project" value="TreeGrafter"/>
</dbReference>
<dbReference type="EMBL" id="MCOG01000277">
    <property type="protein sequence ID" value="ORY20899.1"/>
    <property type="molecule type" value="Genomic_DNA"/>
</dbReference>
<feature type="region of interest" description="Disordered" evidence="1">
    <location>
        <begin position="479"/>
        <end position="543"/>
    </location>
</feature>
<evidence type="ECO:0000313" key="3">
    <source>
        <dbReference type="Proteomes" id="UP000193920"/>
    </source>
</evidence>